<dbReference type="Pfam" id="PF00072">
    <property type="entry name" value="Response_reg"/>
    <property type="match status" value="1"/>
</dbReference>
<dbReference type="PANTHER" id="PTHR43214">
    <property type="entry name" value="TWO-COMPONENT RESPONSE REGULATOR"/>
    <property type="match status" value="1"/>
</dbReference>
<keyword evidence="4" id="KW-0804">Transcription</keyword>
<dbReference type="InterPro" id="IPR001789">
    <property type="entry name" value="Sig_transdc_resp-reg_receiver"/>
</dbReference>
<evidence type="ECO:0000256" key="1">
    <source>
        <dbReference type="ARBA" id="ARBA00022553"/>
    </source>
</evidence>
<evidence type="ECO:0000256" key="4">
    <source>
        <dbReference type="ARBA" id="ARBA00023163"/>
    </source>
</evidence>
<dbReference type="PANTHER" id="PTHR43214:SF24">
    <property type="entry name" value="TRANSCRIPTIONAL REGULATORY PROTEIN NARL-RELATED"/>
    <property type="match status" value="1"/>
</dbReference>
<evidence type="ECO:0000259" key="6">
    <source>
        <dbReference type="PROSITE" id="PS50043"/>
    </source>
</evidence>
<dbReference type="SMART" id="SM00421">
    <property type="entry name" value="HTH_LUXR"/>
    <property type="match status" value="1"/>
</dbReference>
<protein>
    <submittedName>
        <fullName evidence="8">DNA-binding response regulator</fullName>
    </submittedName>
</protein>
<dbReference type="SUPFAM" id="SSF46894">
    <property type="entry name" value="C-terminal effector domain of the bipartite response regulators"/>
    <property type="match status" value="1"/>
</dbReference>
<evidence type="ECO:0000256" key="3">
    <source>
        <dbReference type="ARBA" id="ARBA00023125"/>
    </source>
</evidence>
<dbReference type="PROSITE" id="PS50043">
    <property type="entry name" value="HTH_LUXR_2"/>
    <property type="match status" value="1"/>
</dbReference>
<feature type="domain" description="HTH luxR-type" evidence="6">
    <location>
        <begin position="144"/>
        <end position="209"/>
    </location>
</feature>
<dbReference type="SMART" id="SM00448">
    <property type="entry name" value="REC"/>
    <property type="match status" value="1"/>
</dbReference>
<accession>A0A918WJ62</accession>
<evidence type="ECO:0000256" key="5">
    <source>
        <dbReference type="PROSITE-ProRule" id="PRU00169"/>
    </source>
</evidence>
<evidence type="ECO:0000259" key="7">
    <source>
        <dbReference type="PROSITE" id="PS50110"/>
    </source>
</evidence>
<comment type="caution">
    <text evidence="8">The sequence shown here is derived from an EMBL/GenBank/DDBJ whole genome shotgun (WGS) entry which is preliminary data.</text>
</comment>
<gene>
    <name evidence="8" type="ORF">GCM10010507_29090</name>
</gene>
<keyword evidence="2" id="KW-0805">Transcription regulation</keyword>
<dbReference type="InterPro" id="IPR039420">
    <property type="entry name" value="WalR-like"/>
</dbReference>
<dbReference type="Gene3D" id="1.10.10.10">
    <property type="entry name" value="Winged helix-like DNA-binding domain superfamily/Winged helix DNA-binding domain"/>
    <property type="match status" value="1"/>
</dbReference>
<dbReference type="Pfam" id="PF00196">
    <property type="entry name" value="GerE"/>
    <property type="match status" value="1"/>
</dbReference>
<sequence length="215" mass="22143">MRSGLREILQGEPGMEVPVVCDGLGAVEAVERHRPDVVLLDLQLFAPDGPDGPAVLGAIRSLDHPPAVATLTAGAERHQINAVLGAGAAAYLVKDITTSELVHAVCLLASGGFILSRTAAAVMHDDSPWTTPAAPPVPAPARATRPVAPRLTGREQEVLALLAAGMSNTEISRMLMLSTNTVKDHVKASYAKLGVNNRVQAAVMASAAGLAAAMA</sequence>
<reference evidence="8" key="2">
    <citation type="submission" date="2020-09" db="EMBL/GenBank/DDBJ databases">
        <authorList>
            <person name="Sun Q."/>
            <person name="Ohkuma M."/>
        </authorList>
    </citation>
    <scope>NUCLEOTIDE SEQUENCE</scope>
    <source>
        <strain evidence="8">JCM 4633</strain>
    </source>
</reference>
<dbReference type="Gene3D" id="3.40.50.2300">
    <property type="match status" value="1"/>
</dbReference>
<dbReference type="GO" id="GO:0006355">
    <property type="term" value="P:regulation of DNA-templated transcription"/>
    <property type="evidence" value="ECO:0007669"/>
    <property type="project" value="InterPro"/>
</dbReference>
<feature type="domain" description="Response regulatory" evidence="7">
    <location>
        <begin position="1"/>
        <end position="109"/>
    </location>
</feature>
<dbReference type="InterPro" id="IPR058245">
    <property type="entry name" value="NreC/VraR/RcsB-like_REC"/>
</dbReference>
<reference evidence="8" key="1">
    <citation type="journal article" date="2014" name="Int. J. Syst. Evol. Microbiol.">
        <title>Complete genome sequence of Corynebacterium casei LMG S-19264T (=DSM 44701T), isolated from a smear-ripened cheese.</title>
        <authorList>
            <consortium name="US DOE Joint Genome Institute (JGI-PGF)"/>
            <person name="Walter F."/>
            <person name="Albersmeier A."/>
            <person name="Kalinowski J."/>
            <person name="Ruckert C."/>
        </authorList>
    </citation>
    <scope>NUCLEOTIDE SEQUENCE</scope>
    <source>
        <strain evidence="8">JCM 4633</strain>
    </source>
</reference>
<dbReference type="GO" id="GO:0003677">
    <property type="term" value="F:DNA binding"/>
    <property type="evidence" value="ECO:0007669"/>
    <property type="project" value="UniProtKB-KW"/>
</dbReference>
<name>A0A918WJ62_STRCJ</name>
<evidence type="ECO:0000256" key="2">
    <source>
        <dbReference type="ARBA" id="ARBA00023015"/>
    </source>
</evidence>
<evidence type="ECO:0000313" key="8">
    <source>
        <dbReference type="EMBL" id="GHC51346.1"/>
    </source>
</evidence>
<dbReference type="PROSITE" id="PS50110">
    <property type="entry name" value="RESPONSE_REGULATORY"/>
    <property type="match status" value="1"/>
</dbReference>
<keyword evidence="3 8" id="KW-0238">DNA-binding</keyword>
<proteinExistence type="predicted"/>
<dbReference type="AlphaFoldDB" id="A0A918WJ62"/>
<dbReference type="CDD" id="cd06170">
    <property type="entry name" value="LuxR_C_like"/>
    <property type="match status" value="1"/>
</dbReference>
<dbReference type="InterPro" id="IPR000792">
    <property type="entry name" value="Tscrpt_reg_LuxR_C"/>
</dbReference>
<dbReference type="PRINTS" id="PR00038">
    <property type="entry name" value="HTHLUXR"/>
</dbReference>
<dbReference type="EMBL" id="BMVB01000008">
    <property type="protein sequence ID" value="GHC51346.1"/>
    <property type="molecule type" value="Genomic_DNA"/>
</dbReference>
<organism evidence="8 9">
    <name type="scientific">Streptomyces cinnamoneus</name>
    <name type="common">Streptoverticillium cinnamoneum</name>
    <dbReference type="NCBI Taxonomy" id="53446"/>
    <lineage>
        <taxon>Bacteria</taxon>
        <taxon>Bacillati</taxon>
        <taxon>Actinomycetota</taxon>
        <taxon>Actinomycetes</taxon>
        <taxon>Kitasatosporales</taxon>
        <taxon>Streptomycetaceae</taxon>
        <taxon>Streptomyces</taxon>
        <taxon>Streptomyces cinnamoneus group</taxon>
    </lineage>
</organism>
<dbReference type="GO" id="GO:0000160">
    <property type="term" value="P:phosphorelay signal transduction system"/>
    <property type="evidence" value="ECO:0007669"/>
    <property type="project" value="InterPro"/>
</dbReference>
<dbReference type="SUPFAM" id="SSF52172">
    <property type="entry name" value="CheY-like"/>
    <property type="match status" value="1"/>
</dbReference>
<dbReference type="CDD" id="cd17535">
    <property type="entry name" value="REC_NarL-like"/>
    <property type="match status" value="1"/>
</dbReference>
<evidence type="ECO:0000313" key="9">
    <source>
        <dbReference type="Proteomes" id="UP000646244"/>
    </source>
</evidence>
<dbReference type="Proteomes" id="UP000646244">
    <property type="component" value="Unassembled WGS sequence"/>
</dbReference>
<dbReference type="InterPro" id="IPR016032">
    <property type="entry name" value="Sig_transdc_resp-reg_C-effctor"/>
</dbReference>
<keyword evidence="1 5" id="KW-0597">Phosphoprotein</keyword>
<dbReference type="PROSITE" id="PS00622">
    <property type="entry name" value="HTH_LUXR_1"/>
    <property type="match status" value="1"/>
</dbReference>
<dbReference type="InterPro" id="IPR036388">
    <property type="entry name" value="WH-like_DNA-bd_sf"/>
</dbReference>
<feature type="modified residue" description="4-aspartylphosphate" evidence="5">
    <location>
        <position position="41"/>
    </location>
</feature>
<dbReference type="InterPro" id="IPR011006">
    <property type="entry name" value="CheY-like_superfamily"/>
</dbReference>